<dbReference type="PIRSF" id="PIRSF012524">
    <property type="entry name" value="YitL_S1"/>
    <property type="match status" value="1"/>
</dbReference>
<feature type="domain" description="Conserved virulence factor B first S1" evidence="2">
    <location>
        <begin position="71"/>
        <end position="130"/>
    </location>
</feature>
<evidence type="ECO:0000259" key="3">
    <source>
        <dbReference type="Pfam" id="PF17783"/>
    </source>
</evidence>
<dbReference type="Gene3D" id="1.10.10.10">
    <property type="entry name" value="Winged helix-like DNA-binding domain superfamily/Winged helix DNA-binding domain"/>
    <property type="match status" value="1"/>
</dbReference>
<dbReference type="InterPro" id="IPR012340">
    <property type="entry name" value="NA-bd_OB-fold"/>
</dbReference>
<accession>A0ABS7L066</accession>
<dbReference type="InterPro" id="IPR039566">
    <property type="entry name" value="CvfB_S1_st"/>
</dbReference>
<dbReference type="RefSeq" id="WP_221861710.1">
    <property type="nucleotide sequence ID" value="NZ_JAIKTU010000011.1"/>
</dbReference>
<feature type="domain" description="Conserved virulence factor B-like winged helix" evidence="3">
    <location>
        <begin position="218"/>
        <end position="275"/>
    </location>
</feature>
<dbReference type="InterPro" id="IPR036388">
    <property type="entry name" value="WH-like_DNA-bd_sf"/>
</dbReference>
<dbReference type="PANTHER" id="PTHR37296">
    <property type="entry name" value="CONSERVED VIRULENCE FACTOR B"/>
    <property type="match status" value="1"/>
</dbReference>
<evidence type="ECO:0000256" key="1">
    <source>
        <dbReference type="PIRNR" id="PIRNR012524"/>
    </source>
</evidence>
<dbReference type="InterPro" id="IPR040764">
    <property type="entry name" value="CvfB_WH"/>
</dbReference>
<gene>
    <name evidence="4" type="ORF">K5V21_13455</name>
</gene>
<evidence type="ECO:0000313" key="4">
    <source>
        <dbReference type="EMBL" id="MBY0756455.1"/>
    </source>
</evidence>
<dbReference type="InterPro" id="IPR014464">
    <property type="entry name" value="CvfB_fam"/>
</dbReference>
<evidence type="ECO:0000259" key="2">
    <source>
        <dbReference type="Pfam" id="PF13509"/>
    </source>
</evidence>
<dbReference type="Pfam" id="PF17783">
    <property type="entry name" value="WHD_CvfB"/>
    <property type="match status" value="1"/>
</dbReference>
<feature type="domain" description="Conserved virulence factor B first S1" evidence="2">
    <location>
        <begin position="4"/>
        <end position="65"/>
    </location>
</feature>
<comment type="caution">
    <text evidence="4">The sequence shown here is derived from an EMBL/GenBank/DDBJ whole genome shotgun (WGS) entry which is preliminary data.</text>
</comment>
<dbReference type="GO" id="GO:0003677">
    <property type="term" value="F:DNA binding"/>
    <property type="evidence" value="ECO:0007669"/>
    <property type="project" value="UniProtKB-KW"/>
</dbReference>
<organism evidence="4 5">
    <name type="scientific">Clostridium sardiniense</name>
    <name type="common">Clostridium absonum</name>
    <dbReference type="NCBI Taxonomy" id="29369"/>
    <lineage>
        <taxon>Bacteria</taxon>
        <taxon>Bacillati</taxon>
        <taxon>Bacillota</taxon>
        <taxon>Clostridia</taxon>
        <taxon>Eubacteriales</taxon>
        <taxon>Clostridiaceae</taxon>
        <taxon>Clostridium</taxon>
    </lineage>
</organism>
<dbReference type="Pfam" id="PF13509">
    <property type="entry name" value="S1_2"/>
    <property type="match status" value="2"/>
</dbReference>
<reference evidence="4 5" key="1">
    <citation type="journal article" date="2021" name="Cell Host Microbe">
        <title>in vivo commensal control of Clostridioides difficile virulence.</title>
        <authorList>
            <person name="Girinathan B.P."/>
            <person name="Dibenedetto N."/>
            <person name="Worley J.N."/>
            <person name="Peltier J."/>
            <person name="Arrieta-Ortiz M.L."/>
            <person name="Rupa Christinal Immanuel S."/>
            <person name="Lavin R."/>
            <person name="Delaney M.L."/>
            <person name="Cummins C."/>
            <person name="Hoffmann M."/>
            <person name="Luo Y."/>
            <person name="Gonzalez-Escalona N."/>
            <person name="Allard M."/>
            <person name="Onderdonk A.B."/>
            <person name="Gerber G.K."/>
            <person name="Sonenshein A.L."/>
            <person name="Baliga N."/>
            <person name="Dupuy B."/>
            <person name="Bry L."/>
        </authorList>
    </citation>
    <scope>NUCLEOTIDE SEQUENCE [LARGE SCALE GENOMIC DNA]</scope>
    <source>
        <strain evidence="4 5">DSM 599</strain>
    </source>
</reference>
<protein>
    <submittedName>
        <fullName evidence="4">DNA-binding protein</fullName>
    </submittedName>
</protein>
<sequence>MIKIGEYNKLEVVKERDFGFFLADEKKNEILLPKALLDGNEIEVGDEVNVFTYMDSQGRAVATMKKPLIEVGKVAYLEVVHQNDFGAFCDMGLERDLFVPMREQRFKLLVGKKYLFYAYLDKSGRLAATTEVDDYLDQGEGYEVDDIVKVISYGKGTSTTIKVAIDGKYRGIILGNEHIETIYPGEELDARVKRIYEDGTVGLTTRKKRLDARDEIKESILKYLKSNGGMMAYNDKSNPEEIREIFGTSKNYFKMALGGLMKEGLIEQNEEGTKLK</sequence>
<evidence type="ECO:0000313" key="5">
    <source>
        <dbReference type="Proteomes" id="UP001299068"/>
    </source>
</evidence>
<dbReference type="Gene3D" id="2.40.50.140">
    <property type="entry name" value="Nucleic acid-binding proteins"/>
    <property type="match status" value="1"/>
</dbReference>
<dbReference type="PANTHER" id="PTHR37296:SF1">
    <property type="entry name" value="CONSERVED VIRULENCE FACTOR B"/>
    <property type="match status" value="1"/>
</dbReference>
<comment type="similarity">
    <text evidence="1">Belongs to the CvfB family.</text>
</comment>
<proteinExistence type="inferred from homology"/>
<name>A0ABS7L066_CLOSR</name>
<dbReference type="EMBL" id="JAIKTU010000011">
    <property type="protein sequence ID" value="MBY0756455.1"/>
    <property type="molecule type" value="Genomic_DNA"/>
</dbReference>
<keyword evidence="5" id="KW-1185">Reference proteome</keyword>
<dbReference type="Proteomes" id="UP001299068">
    <property type="component" value="Unassembled WGS sequence"/>
</dbReference>
<keyword evidence="4" id="KW-0238">DNA-binding</keyword>